<protein>
    <recommendedName>
        <fullName evidence="1">IrrE N-terminal-like domain-containing protein</fullName>
    </recommendedName>
</protein>
<dbReference type="InterPro" id="IPR010359">
    <property type="entry name" value="IrrE_HExxH"/>
</dbReference>
<dbReference type="Pfam" id="PF06114">
    <property type="entry name" value="Peptidase_M78"/>
    <property type="match status" value="1"/>
</dbReference>
<gene>
    <name evidence="2" type="ORF">BN1232_04499</name>
</gene>
<sequence length="302" mass="34440">MIRPLENLDDIRDVAQTVLRKADVAERLPTPVDDIIASCGLLESDDYVLSESKIAQAPRELRKILRAAGRKIRGALDRRERVLHVSPSVDHPAQRQFVRCHEAMHDALPWQRDLLVFGDTTRTLSPSVEFTFEREANQGGAELLFQLDLLTRMARDYPIDITTPVQLSTLFGASIHATFRRWIESNTSPVCGLVMDLKPLIDIPPTYRRYELVESKAWTQRYGANRFPARLDSSRHGFLAPLRLPGSTDINLSWGLNDRNAEMTTVKVQSFSNTYRVFVLLWLPTKESFIARHRARPRLVVG</sequence>
<evidence type="ECO:0000313" key="3">
    <source>
        <dbReference type="Proteomes" id="UP000199251"/>
    </source>
</evidence>
<evidence type="ECO:0000259" key="1">
    <source>
        <dbReference type="Pfam" id="PF06114"/>
    </source>
</evidence>
<reference evidence="2 3" key="1">
    <citation type="submission" date="2015-03" db="EMBL/GenBank/DDBJ databases">
        <authorList>
            <person name="Urmite Genomes"/>
        </authorList>
    </citation>
    <scope>NUCLEOTIDE SEQUENCE [LARGE SCALE GENOMIC DNA]</scope>
    <source>
        <strain evidence="2 3">CSUR P1491</strain>
    </source>
</reference>
<dbReference type="Gene3D" id="1.10.10.2910">
    <property type="match status" value="1"/>
</dbReference>
<accession>A0A0E3WDD2</accession>
<organism evidence="2 3">
    <name type="scientific">Mycobacterium lentiflavum</name>
    <dbReference type="NCBI Taxonomy" id="141349"/>
    <lineage>
        <taxon>Bacteria</taxon>
        <taxon>Bacillati</taxon>
        <taxon>Actinomycetota</taxon>
        <taxon>Actinomycetes</taxon>
        <taxon>Mycobacteriales</taxon>
        <taxon>Mycobacteriaceae</taxon>
        <taxon>Mycobacterium</taxon>
        <taxon>Mycobacterium simiae complex</taxon>
    </lineage>
</organism>
<dbReference type="OrthoDB" id="266526at2"/>
<feature type="domain" description="IrrE N-terminal-like" evidence="1">
    <location>
        <begin position="77"/>
        <end position="178"/>
    </location>
</feature>
<name>A0A0E3WDD2_MYCLN</name>
<proteinExistence type="predicted"/>
<dbReference type="AlphaFoldDB" id="A0A0E3WDD2"/>
<dbReference type="STRING" id="141349.BN1232_04499"/>
<dbReference type="EMBL" id="CTEE01000001">
    <property type="protein sequence ID" value="CQD19268.1"/>
    <property type="molecule type" value="Genomic_DNA"/>
</dbReference>
<dbReference type="Proteomes" id="UP000199251">
    <property type="component" value="Unassembled WGS sequence"/>
</dbReference>
<evidence type="ECO:0000313" key="2">
    <source>
        <dbReference type="EMBL" id="CQD19268.1"/>
    </source>
</evidence>